<dbReference type="Proteomes" id="UP000019197">
    <property type="component" value="Unassembled WGS sequence"/>
</dbReference>
<proteinExistence type="predicted"/>
<sequence length="40" mass="4609">MAETILICHEDNFDSPVQDKQIKIATNKEAIYKMKGIKED</sequence>
<reference evidence="1 2" key="1">
    <citation type="submission" date="2013-11" db="EMBL/GenBank/DDBJ databases">
        <title>Draft genome sequence and annotation of the entomopathogenic bacterium, Xenorhabdus cabanillasi strain JM26.</title>
        <authorList>
            <person name="Gualtieri M."/>
            <person name="Ogier J.C."/>
            <person name="Pages S."/>
            <person name="Givaudan A."/>
            <person name="Gaudriault S."/>
        </authorList>
    </citation>
    <scope>NUCLEOTIDE SEQUENCE [LARGE SCALE GENOMIC DNA]</scope>
    <source>
        <strain evidence="1 2">JM26</strain>
    </source>
</reference>
<accession>W1JCJ3</accession>
<organism evidence="1 2">
    <name type="scientific">Xenorhabdus cabanillasii JM26</name>
    <dbReference type="NCBI Taxonomy" id="1427517"/>
    <lineage>
        <taxon>Bacteria</taxon>
        <taxon>Pseudomonadati</taxon>
        <taxon>Pseudomonadota</taxon>
        <taxon>Gammaproteobacteria</taxon>
        <taxon>Enterobacterales</taxon>
        <taxon>Morganellaceae</taxon>
        <taxon>Xenorhabdus</taxon>
    </lineage>
</organism>
<evidence type="ECO:0000313" key="2">
    <source>
        <dbReference type="Proteomes" id="UP000019197"/>
    </source>
</evidence>
<dbReference type="EMBL" id="CBXE010000487">
    <property type="protein sequence ID" value="CDL87435.1"/>
    <property type="molecule type" value="Genomic_DNA"/>
</dbReference>
<protein>
    <submittedName>
        <fullName evidence="1">Uncharacterized protein</fullName>
    </submittedName>
</protein>
<evidence type="ECO:0000313" key="1">
    <source>
        <dbReference type="EMBL" id="CDL87435.1"/>
    </source>
</evidence>
<gene>
    <name evidence="1" type="ORF">XCR1_900055</name>
</gene>
<name>W1JCJ3_9GAMM</name>
<dbReference type="AlphaFoldDB" id="W1JCJ3"/>
<comment type="caution">
    <text evidence="1">The sequence shown here is derived from an EMBL/GenBank/DDBJ whole genome shotgun (WGS) entry which is preliminary data.</text>
</comment>